<dbReference type="Gramene" id="PRQ54404">
    <property type="protein sequence ID" value="PRQ54404"/>
    <property type="gene ID" value="RchiOBHm_Chr1g0313221"/>
</dbReference>
<gene>
    <name evidence="10" type="ORF">RchiOBHm_Chr1g0313221</name>
</gene>
<dbReference type="Proteomes" id="UP000238479">
    <property type="component" value="Chromosome 1"/>
</dbReference>
<dbReference type="EMBL" id="PDCK01000039">
    <property type="protein sequence ID" value="PRQ54404.1"/>
    <property type="molecule type" value="Genomic_DNA"/>
</dbReference>
<dbReference type="GO" id="GO:0016567">
    <property type="term" value="P:protein ubiquitination"/>
    <property type="evidence" value="ECO:0007669"/>
    <property type="project" value="TreeGrafter"/>
</dbReference>
<dbReference type="Gene3D" id="3.30.40.10">
    <property type="entry name" value="Zinc/RING finger domain, C3HC4 (zinc finger)"/>
    <property type="match status" value="1"/>
</dbReference>
<dbReference type="STRING" id="74649.A0A2P6S700"/>
<keyword evidence="3 10" id="KW-0808">Transferase</keyword>
<keyword evidence="4" id="KW-0479">Metal-binding</keyword>
<dbReference type="PROSITE" id="PS50089">
    <property type="entry name" value="ZF_RING_2"/>
    <property type="match status" value="1"/>
</dbReference>
<evidence type="ECO:0000256" key="6">
    <source>
        <dbReference type="ARBA" id="ARBA00022786"/>
    </source>
</evidence>
<evidence type="ECO:0000256" key="8">
    <source>
        <dbReference type="PROSITE-ProRule" id="PRU00175"/>
    </source>
</evidence>
<dbReference type="OMA" id="SECIVTW"/>
<dbReference type="InterPro" id="IPR001841">
    <property type="entry name" value="Znf_RING"/>
</dbReference>
<evidence type="ECO:0000256" key="3">
    <source>
        <dbReference type="ARBA" id="ARBA00022679"/>
    </source>
</evidence>
<sequence length="206" mass="23484">MEMGHQQTFWCHECDMSVSLPPPPTTTSVVCPHCFSDLLELMDSSGDNFQAPEAFRRPHDQDNYRLNSPVLQRLIHRLSEDDVVVPPPPANIYLLPASKAYVDAIPTVRMTSRSMSVCAVCKEQFAEDAEAKQLACNHVYHPDCILPWLSSRSSCPLCRYQLPTDDHHHAPPQQDSQHRIQRLVHYRLQLQLQLQLDRSSFNGGLQ</sequence>
<dbReference type="SUPFAM" id="SSF57850">
    <property type="entry name" value="RING/U-box"/>
    <property type="match status" value="1"/>
</dbReference>
<dbReference type="AlphaFoldDB" id="A0A2P6S700"/>
<evidence type="ECO:0000313" key="10">
    <source>
        <dbReference type="EMBL" id="PRQ54404.1"/>
    </source>
</evidence>
<evidence type="ECO:0000313" key="11">
    <source>
        <dbReference type="Proteomes" id="UP000238479"/>
    </source>
</evidence>
<evidence type="ECO:0000256" key="2">
    <source>
        <dbReference type="ARBA" id="ARBA00012483"/>
    </source>
</evidence>
<keyword evidence="11" id="KW-1185">Reference proteome</keyword>
<evidence type="ECO:0000256" key="1">
    <source>
        <dbReference type="ARBA" id="ARBA00000900"/>
    </source>
</evidence>
<reference evidence="10 11" key="1">
    <citation type="journal article" date="2018" name="Nat. Genet.">
        <title>The Rosa genome provides new insights in the design of modern roses.</title>
        <authorList>
            <person name="Bendahmane M."/>
        </authorList>
    </citation>
    <scope>NUCLEOTIDE SEQUENCE [LARGE SCALE GENOMIC DNA]</scope>
    <source>
        <strain evidence="11">cv. Old Blush</strain>
    </source>
</reference>
<dbReference type="GO" id="GO:0016874">
    <property type="term" value="F:ligase activity"/>
    <property type="evidence" value="ECO:0007669"/>
    <property type="project" value="UniProtKB-KW"/>
</dbReference>
<keyword evidence="6" id="KW-0833">Ubl conjugation pathway</keyword>
<comment type="catalytic activity">
    <reaction evidence="1">
        <text>S-ubiquitinyl-[E2 ubiquitin-conjugating enzyme]-L-cysteine + [acceptor protein]-L-lysine = [E2 ubiquitin-conjugating enzyme]-L-cysteine + N(6)-ubiquitinyl-[acceptor protein]-L-lysine.</text>
        <dbReference type="EC" id="2.3.2.27"/>
    </reaction>
</comment>
<keyword evidence="5 8" id="KW-0863">Zinc-finger</keyword>
<keyword evidence="7" id="KW-0862">Zinc</keyword>
<dbReference type="EC" id="2.3.2.27" evidence="2"/>
<dbReference type="SMART" id="SM00184">
    <property type="entry name" value="RING"/>
    <property type="match status" value="1"/>
</dbReference>
<evidence type="ECO:0000256" key="4">
    <source>
        <dbReference type="ARBA" id="ARBA00022723"/>
    </source>
</evidence>
<dbReference type="Pfam" id="PF14369">
    <property type="entry name" value="Zn_ribbon_19"/>
    <property type="match status" value="1"/>
</dbReference>
<evidence type="ECO:0000256" key="5">
    <source>
        <dbReference type="ARBA" id="ARBA00022771"/>
    </source>
</evidence>
<keyword evidence="10" id="KW-0436">Ligase</keyword>
<name>A0A2P6S700_ROSCH</name>
<comment type="caution">
    <text evidence="10">The sequence shown here is derived from an EMBL/GenBank/DDBJ whole genome shotgun (WGS) entry which is preliminary data.</text>
</comment>
<dbReference type="GO" id="GO:0061630">
    <property type="term" value="F:ubiquitin protein ligase activity"/>
    <property type="evidence" value="ECO:0007669"/>
    <property type="project" value="UniProtKB-EC"/>
</dbReference>
<evidence type="ECO:0000259" key="9">
    <source>
        <dbReference type="PROSITE" id="PS50089"/>
    </source>
</evidence>
<organism evidence="10 11">
    <name type="scientific">Rosa chinensis</name>
    <name type="common">China rose</name>
    <dbReference type="NCBI Taxonomy" id="74649"/>
    <lineage>
        <taxon>Eukaryota</taxon>
        <taxon>Viridiplantae</taxon>
        <taxon>Streptophyta</taxon>
        <taxon>Embryophyta</taxon>
        <taxon>Tracheophyta</taxon>
        <taxon>Spermatophyta</taxon>
        <taxon>Magnoliopsida</taxon>
        <taxon>eudicotyledons</taxon>
        <taxon>Gunneridae</taxon>
        <taxon>Pentapetalae</taxon>
        <taxon>rosids</taxon>
        <taxon>fabids</taxon>
        <taxon>Rosales</taxon>
        <taxon>Rosaceae</taxon>
        <taxon>Rosoideae</taxon>
        <taxon>Rosoideae incertae sedis</taxon>
        <taxon>Rosa</taxon>
    </lineage>
</organism>
<dbReference type="GO" id="GO:0005737">
    <property type="term" value="C:cytoplasm"/>
    <property type="evidence" value="ECO:0007669"/>
    <property type="project" value="TreeGrafter"/>
</dbReference>
<dbReference type="Pfam" id="PF13639">
    <property type="entry name" value="zf-RING_2"/>
    <property type="match status" value="1"/>
</dbReference>
<feature type="domain" description="RING-type" evidence="9">
    <location>
        <begin position="118"/>
        <end position="159"/>
    </location>
</feature>
<dbReference type="InterPro" id="IPR013083">
    <property type="entry name" value="Znf_RING/FYVE/PHD"/>
</dbReference>
<dbReference type="PANTHER" id="PTHR15710">
    <property type="entry name" value="E3 UBIQUITIN-PROTEIN LIGASE PRAJA"/>
    <property type="match status" value="1"/>
</dbReference>
<dbReference type="InterPro" id="IPR039525">
    <property type="entry name" value="RNF126-like_zinc-ribbon"/>
</dbReference>
<proteinExistence type="predicted"/>
<keyword evidence="10" id="KW-0012">Acyltransferase</keyword>
<evidence type="ECO:0000256" key="7">
    <source>
        <dbReference type="ARBA" id="ARBA00022833"/>
    </source>
</evidence>
<dbReference type="PANTHER" id="PTHR15710:SF187">
    <property type="entry name" value="RING-TYPE E3 UBIQUITIN TRANSFERASE"/>
    <property type="match status" value="1"/>
</dbReference>
<dbReference type="GO" id="GO:0008270">
    <property type="term" value="F:zinc ion binding"/>
    <property type="evidence" value="ECO:0007669"/>
    <property type="project" value="UniProtKB-KW"/>
</dbReference>
<protein>
    <recommendedName>
        <fullName evidence="2">RING-type E3 ubiquitin transferase</fullName>
        <ecNumber evidence="2">2.3.2.27</ecNumber>
    </recommendedName>
</protein>
<accession>A0A2P6S700</accession>